<evidence type="ECO:0000256" key="1">
    <source>
        <dbReference type="SAM" id="Phobius"/>
    </source>
</evidence>
<gene>
    <name evidence="3" type="ORF">JRO89_XS01G0097900</name>
</gene>
<keyword evidence="1" id="KW-1133">Transmembrane helix</keyword>
<dbReference type="Pfam" id="PF22656">
    <property type="entry name" value="At5g48480-like_N"/>
    <property type="match status" value="1"/>
</dbReference>
<feature type="transmembrane region" description="Helical" evidence="1">
    <location>
        <begin position="67"/>
        <end position="84"/>
    </location>
</feature>
<evidence type="ECO:0000313" key="4">
    <source>
        <dbReference type="Proteomes" id="UP000827721"/>
    </source>
</evidence>
<feature type="domain" description="Glyoxalase At5g48480-like N-terminal" evidence="2">
    <location>
        <begin position="29"/>
        <end position="87"/>
    </location>
</feature>
<evidence type="ECO:0000259" key="2">
    <source>
        <dbReference type="Pfam" id="PF22656"/>
    </source>
</evidence>
<dbReference type="PANTHER" id="PTHR34109:SF1">
    <property type="entry name" value="VOC DOMAIN-CONTAINING PROTEIN"/>
    <property type="match status" value="1"/>
</dbReference>
<keyword evidence="1" id="KW-0472">Membrane</keyword>
<keyword evidence="4" id="KW-1185">Reference proteome</keyword>
<dbReference type="InterPro" id="IPR029068">
    <property type="entry name" value="Glyas_Bleomycin-R_OHBP_Dase"/>
</dbReference>
<dbReference type="InterPro" id="IPR054576">
    <property type="entry name" value="At5g48480-like_N"/>
</dbReference>
<protein>
    <recommendedName>
        <fullName evidence="2">Glyoxalase At5g48480-like N-terminal domain-containing protein</fullName>
    </recommendedName>
</protein>
<accession>A0ABQ8IJF5</accession>
<feature type="transmembrane region" description="Helical" evidence="1">
    <location>
        <begin position="96"/>
        <end position="114"/>
    </location>
</feature>
<name>A0ABQ8IJF5_9ROSI</name>
<evidence type="ECO:0000313" key="3">
    <source>
        <dbReference type="EMBL" id="KAH7576519.1"/>
    </source>
</evidence>
<organism evidence="3 4">
    <name type="scientific">Xanthoceras sorbifolium</name>
    <dbReference type="NCBI Taxonomy" id="99658"/>
    <lineage>
        <taxon>Eukaryota</taxon>
        <taxon>Viridiplantae</taxon>
        <taxon>Streptophyta</taxon>
        <taxon>Embryophyta</taxon>
        <taxon>Tracheophyta</taxon>
        <taxon>Spermatophyta</taxon>
        <taxon>Magnoliopsida</taxon>
        <taxon>eudicotyledons</taxon>
        <taxon>Gunneridae</taxon>
        <taxon>Pentapetalae</taxon>
        <taxon>rosids</taxon>
        <taxon>malvids</taxon>
        <taxon>Sapindales</taxon>
        <taxon>Sapindaceae</taxon>
        <taxon>Xanthoceroideae</taxon>
        <taxon>Xanthoceras</taxon>
    </lineage>
</organism>
<dbReference type="SUPFAM" id="SSF54593">
    <property type="entry name" value="Glyoxalase/Bleomycin resistance protein/Dihydroxybiphenyl dioxygenase"/>
    <property type="match status" value="1"/>
</dbReference>
<sequence>MAAVQEVQNGGGAEKAAAAAVTFSALKPQLLVEAPKATDAVQFYKNAFGAVETGRSMHTKRKAEQELPLILSAQLQIGGFSFLVSDLADDSAAAPYVSLFYFSVSVSLYIWISLSVGARRRVRGSDSCSAWIRRTWKLLFPRLWEQEALRRARSSKVTARVVAGAWESSRIPMVSPGPSAPLPRILQTWRLNGR</sequence>
<dbReference type="EMBL" id="JAFEMO010000001">
    <property type="protein sequence ID" value="KAH7576519.1"/>
    <property type="molecule type" value="Genomic_DNA"/>
</dbReference>
<keyword evidence="1" id="KW-0812">Transmembrane</keyword>
<comment type="caution">
    <text evidence="3">The sequence shown here is derived from an EMBL/GenBank/DDBJ whole genome shotgun (WGS) entry which is preliminary data.</text>
</comment>
<reference evidence="3 4" key="1">
    <citation type="submission" date="2021-02" db="EMBL/GenBank/DDBJ databases">
        <title>Plant Genome Project.</title>
        <authorList>
            <person name="Zhang R.-G."/>
        </authorList>
    </citation>
    <scope>NUCLEOTIDE SEQUENCE [LARGE SCALE GENOMIC DNA]</scope>
    <source>
        <tissue evidence="3">Leaves</tissue>
    </source>
</reference>
<dbReference type="PANTHER" id="PTHR34109">
    <property type="entry name" value="BNAUNNG04460D PROTEIN-RELATED"/>
    <property type="match status" value="1"/>
</dbReference>
<dbReference type="Gene3D" id="3.10.180.10">
    <property type="entry name" value="2,3-Dihydroxybiphenyl 1,2-Dioxygenase, domain 1"/>
    <property type="match status" value="1"/>
</dbReference>
<proteinExistence type="predicted"/>
<dbReference type="Proteomes" id="UP000827721">
    <property type="component" value="Unassembled WGS sequence"/>
</dbReference>